<comment type="caution">
    <text evidence="2">The sequence shown here is derived from an EMBL/GenBank/DDBJ whole genome shotgun (WGS) entry which is preliminary data.</text>
</comment>
<gene>
    <name evidence="2" type="ORF">DZD52_05555</name>
</gene>
<evidence type="ECO:0000313" key="2">
    <source>
        <dbReference type="EMBL" id="RFF41114.1"/>
    </source>
</evidence>
<feature type="compositionally biased region" description="Polar residues" evidence="1">
    <location>
        <begin position="12"/>
        <end position="22"/>
    </location>
</feature>
<dbReference type="AlphaFoldDB" id="A0A3E1KPC5"/>
<sequence>MDGGGVCAPAAVQTSNSPQQHNACARPDSETRDQAACENRDMRAPEAEEAAIVIRARRARQARTQSPAV</sequence>
<evidence type="ECO:0000256" key="1">
    <source>
        <dbReference type="SAM" id="MobiDB-lite"/>
    </source>
</evidence>
<name>A0A3E1KPC5_9XANT</name>
<accession>A0A3E1KPC5</accession>
<dbReference type="Proteomes" id="UP000259570">
    <property type="component" value="Unassembled WGS sequence"/>
</dbReference>
<dbReference type="EMBL" id="QUZM01000007">
    <property type="protein sequence ID" value="RFF41114.1"/>
    <property type="molecule type" value="Genomic_DNA"/>
</dbReference>
<evidence type="ECO:0000313" key="3">
    <source>
        <dbReference type="Proteomes" id="UP000259570"/>
    </source>
</evidence>
<organism evidence="2 3">
    <name type="scientific">Xanthomonas nasturtii</name>
    <dbReference type="NCBI Taxonomy" id="1843581"/>
    <lineage>
        <taxon>Bacteria</taxon>
        <taxon>Pseudomonadati</taxon>
        <taxon>Pseudomonadota</taxon>
        <taxon>Gammaproteobacteria</taxon>
        <taxon>Lysobacterales</taxon>
        <taxon>Lysobacteraceae</taxon>
        <taxon>Xanthomonas</taxon>
    </lineage>
</organism>
<feature type="region of interest" description="Disordered" evidence="1">
    <location>
        <begin position="1"/>
        <end position="43"/>
    </location>
</feature>
<feature type="compositionally biased region" description="Basic and acidic residues" evidence="1">
    <location>
        <begin position="27"/>
        <end position="43"/>
    </location>
</feature>
<reference evidence="2 3" key="1">
    <citation type="submission" date="2018-08" db="EMBL/GenBank/DDBJ databases">
        <title>Genome sequencing of X. nasturtii WHRI 8984.</title>
        <authorList>
            <person name="Studholme D.J."/>
            <person name="Mchugh J."/>
            <person name="Vicente J."/>
        </authorList>
    </citation>
    <scope>NUCLEOTIDE SEQUENCE [LARGE SCALE GENOMIC DNA]</scope>
    <source>
        <strain evidence="2 3">WHRI 8984</strain>
    </source>
</reference>
<protein>
    <submittedName>
        <fullName evidence="2">Uncharacterized protein</fullName>
    </submittedName>
</protein>
<proteinExistence type="predicted"/>
<dbReference type="OrthoDB" id="6008347at2"/>